<keyword evidence="2 5" id="KW-0812">Transmembrane</keyword>
<feature type="transmembrane region" description="Helical" evidence="5">
    <location>
        <begin position="532"/>
        <end position="561"/>
    </location>
</feature>
<feature type="domain" description="ABC transmembrane type-1" evidence="6">
    <location>
        <begin position="363"/>
        <end position="551"/>
    </location>
</feature>
<dbReference type="PROSITE" id="PS50928">
    <property type="entry name" value="ABC_TM1"/>
    <property type="match status" value="2"/>
</dbReference>
<feature type="transmembrane region" description="Helical" evidence="5">
    <location>
        <begin position="162"/>
        <end position="185"/>
    </location>
</feature>
<feature type="transmembrane region" description="Helical" evidence="5">
    <location>
        <begin position="28"/>
        <end position="50"/>
    </location>
</feature>
<dbReference type="AlphaFoldDB" id="A0A4D7AQS9"/>
<protein>
    <submittedName>
        <fullName evidence="7">Iron ABC transporter permease</fullName>
    </submittedName>
</protein>
<feature type="transmembrane region" description="Helical" evidence="5">
    <location>
        <begin position="426"/>
        <end position="442"/>
    </location>
</feature>
<feature type="transmembrane region" description="Helical" evidence="5">
    <location>
        <begin position="264"/>
        <end position="281"/>
    </location>
</feature>
<keyword evidence="4 5" id="KW-0472">Membrane</keyword>
<evidence type="ECO:0000256" key="4">
    <source>
        <dbReference type="ARBA" id="ARBA00023136"/>
    </source>
</evidence>
<feature type="transmembrane region" description="Helical" evidence="5">
    <location>
        <begin position="312"/>
        <end position="338"/>
    </location>
</feature>
<dbReference type="GO" id="GO:0055085">
    <property type="term" value="P:transmembrane transport"/>
    <property type="evidence" value="ECO:0007669"/>
    <property type="project" value="InterPro"/>
</dbReference>
<dbReference type="InterPro" id="IPR035906">
    <property type="entry name" value="MetI-like_sf"/>
</dbReference>
<keyword evidence="8" id="KW-1185">Reference proteome</keyword>
<proteinExistence type="inferred from homology"/>
<dbReference type="InterPro" id="IPR000515">
    <property type="entry name" value="MetI-like"/>
</dbReference>
<keyword evidence="3 5" id="KW-1133">Transmembrane helix</keyword>
<dbReference type="Gene3D" id="1.10.3720.10">
    <property type="entry name" value="MetI-like"/>
    <property type="match status" value="2"/>
</dbReference>
<feature type="transmembrane region" description="Helical" evidence="5">
    <location>
        <begin position="86"/>
        <end position="108"/>
    </location>
</feature>
<comment type="similarity">
    <text evidence="5">Belongs to the binding-protein-dependent transport system permease family.</text>
</comment>
<keyword evidence="5" id="KW-0813">Transport</keyword>
<dbReference type="KEGG" id="obj:EIO64_12915"/>
<evidence type="ECO:0000256" key="5">
    <source>
        <dbReference type="RuleBase" id="RU363032"/>
    </source>
</evidence>
<dbReference type="GeneID" id="89521494"/>
<evidence type="ECO:0000256" key="2">
    <source>
        <dbReference type="ARBA" id="ARBA00022692"/>
    </source>
</evidence>
<dbReference type="Pfam" id="PF00528">
    <property type="entry name" value="BPD_transp_1"/>
    <property type="match status" value="2"/>
</dbReference>
<comment type="subcellular location">
    <subcellularLocation>
        <location evidence="5">Cell membrane</location>
        <topology evidence="5">Multi-pass membrane protein</topology>
    </subcellularLocation>
    <subcellularLocation>
        <location evidence="1">Membrane</location>
        <topology evidence="1">Multi-pass membrane protein</topology>
    </subcellularLocation>
</comment>
<feature type="domain" description="ABC transmembrane type-1" evidence="6">
    <location>
        <begin position="82"/>
        <end position="282"/>
    </location>
</feature>
<organism evidence="7 8">
    <name type="scientific">Dysosmobacter welbionis</name>
    <dbReference type="NCBI Taxonomy" id="2093857"/>
    <lineage>
        <taxon>Bacteria</taxon>
        <taxon>Bacillati</taxon>
        <taxon>Bacillota</taxon>
        <taxon>Clostridia</taxon>
        <taxon>Eubacteriales</taxon>
        <taxon>Oscillospiraceae</taxon>
        <taxon>Dysosmobacter</taxon>
    </lineage>
</organism>
<evidence type="ECO:0000313" key="8">
    <source>
        <dbReference type="Proteomes" id="UP000298642"/>
    </source>
</evidence>
<dbReference type="SUPFAM" id="SSF161098">
    <property type="entry name" value="MetI-like"/>
    <property type="match status" value="2"/>
</dbReference>
<dbReference type="Proteomes" id="UP000298642">
    <property type="component" value="Chromosome"/>
</dbReference>
<accession>A0A4D7AQS9</accession>
<dbReference type="GO" id="GO:0005886">
    <property type="term" value="C:plasma membrane"/>
    <property type="evidence" value="ECO:0007669"/>
    <property type="project" value="UniProtKB-SubCell"/>
</dbReference>
<dbReference type="RefSeq" id="WP_021749062.1">
    <property type="nucleotide sequence ID" value="NZ_CAUWCU010000040.1"/>
</dbReference>
<name>A0A4D7AQS9_9FIRM</name>
<feature type="transmembrane region" description="Helical" evidence="5">
    <location>
        <begin position="489"/>
        <end position="512"/>
    </location>
</feature>
<evidence type="ECO:0000313" key="7">
    <source>
        <dbReference type="EMBL" id="QCI60011.1"/>
    </source>
</evidence>
<feature type="transmembrane region" description="Helical" evidence="5">
    <location>
        <begin position="206"/>
        <end position="228"/>
    </location>
</feature>
<feature type="transmembrane region" description="Helical" evidence="5">
    <location>
        <begin position="120"/>
        <end position="142"/>
    </location>
</feature>
<dbReference type="PANTHER" id="PTHR43496">
    <property type="entry name" value="PROTEIN LPLB"/>
    <property type="match status" value="1"/>
</dbReference>
<sequence>MANAAGSGGKSAARLKRRNESKMIMRQPIMLISILTVIVLLLLFVIYPLVKILLFSLTDASGTFSLATAAEIFSTSRYLKTFGRTMVLGVIVAVIATFIGYIFAYTITRTNVPCKGFLKTIATLPILSPPFILCLSIIFLFGRQGLITNGLLKITDNDVYGMGSLIVVQVLSFFPIAYMTLSGILSSIDASVEDAACNMGASRWHTFWTVTFPLSLPGIISGCLLVFIQSLEDFSNPATIGGDFTTLSVEVYQTITGSYDMQKGSVLALLMLVPTMLAYLLNKYWVNKKSFVTVTGKPTQARKLIDEPHIKWPLFAVCLVVAAVIILFYGTVVFGSFVKTWGYDYTLTLDQYTRALQQGWDSLRNSIILGLIGALIGGLLGMVIAYITAKRDYYGKRFIEVSSVLMFAVPGTVLGIAYILAFNTGFLVLTGTAAILVIVFVFRNMPVAIESGTTTLLQIDNSIEEASTILGAGSGYSFRRISLPMLRNAFFSGLVYSFVKAITAVSAIIFLVSPRWDLVTSKIYTLFDQAKYSQAAAFVTMMVVILLVFIGIFNGLINLLLAPRSRVPKGAGIHEKTEETK</sequence>
<feature type="transmembrane region" description="Helical" evidence="5">
    <location>
        <begin position="401"/>
        <end position="420"/>
    </location>
</feature>
<reference evidence="8" key="1">
    <citation type="submission" date="2018-12" db="EMBL/GenBank/DDBJ databases">
        <title>Dusodibacter welbiota gen. nov., sp. nov., isolated from human faeces and emended description of the Oscillibacter genus.</title>
        <authorList>
            <person name="Le Roy T."/>
            <person name="Van der Smissen P."/>
            <person name="Delzenne N."/>
            <person name="Muccioli G."/>
            <person name="Collet J.F."/>
            <person name="Cani P.D."/>
        </authorList>
    </citation>
    <scope>NUCLEOTIDE SEQUENCE [LARGE SCALE GENOMIC DNA]</scope>
    <source>
        <strain evidence="8">J115</strain>
    </source>
</reference>
<gene>
    <name evidence="7" type="ORF">EIO64_12915</name>
</gene>
<dbReference type="PANTHER" id="PTHR43496:SF1">
    <property type="entry name" value="POLYGALACTURONAN_RHAMNOGALACTURONAN TRANSPORT SYSTEM PERMEASE PROTEIN YTEP"/>
    <property type="match status" value="1"/>
</dbReference>
<dbReference type="CDD" id="cd06261">
    <property type="entry name" value="TM_PBP2"/>
    <property type="match status" value="2"/>
</dbReference>
<feature type="transmembrane region" description="Helical" evidence="5">
    <location>
        <begin position="367"/>
        <end position="389"/>
    </location>
</feature>
<evidence type="ECO:0000259" key="6">
    <source>
        <dbReference type="PROSITE" id="PS50928"/>
    </source>
</evidence>
<evidence type="ECO:0000256" key="1">
    <source>
        <dbReference type="ARBA" id="ARBA00004141"/>
    </source>
</evidence>
<dbReference type="EMBL" id="CP034413">
    <property type="protein sequence ID" value="QCI60011.1"/>
    <property type="molecule type" value="Genomic_DNA"/>
</dbReference>
<evidence type="ECO:0000256" key="3">
    <source>
        <dbReference type="ARBA" id="ARBA00022989"/>
    </source>
</evidence>